<dbReference type="GO" id="GO:0003700">
    <property type="term" value="F:DNA-binding transcription factor activity"/>
    <property type="evidence" value="ECO:0007669"/>
    <property type="project" value="InterPro"/>
</dbReference>
<dbReference type="InterPro" id="IPR000524">
    <property type="entry name" value="Tscrpt_reg_HTH_GntR"/>
</dbReference>
<evidence type="ECO:0000259" key="5">
    <source>
        <dbReference type="PROSITE" id="PS50949"/>
    </source>
</evidence>
<keyword evidence="1" id="KW-0805">Transcription regulation</keyword>
<dbReference type="Gene3D" id="1.10.10.10">
    <property type="entry name" value="Winged helix-like DNA-binding domain superfamily/Winged helix DNA-binding domain"/>
    <property type="match status" value="1"/>
</dbReference>
<evidence type="ECO:0000313" key="7">
    <source>
        <dbReference type="Proteomes" id="UP000574761"/>
    </source>
</evidence>
<dbReference type="SUPFAM" id="SSF48008">
    <property type="entry name" value="GntR ligand-binding domain-like"/>
    <property type="match status" value="1"/>
</dbReference>
<reference evidence="6 7" key="1">
    <citation type="submission" date="2020-08" db="EMBL/GenBank/DDBJ databases">
        <title>Genomic Encyclopedia of Type Strains, Phase IV (KMG-IV): sequencing the most valuable type-strain genomes for metagenomic binning, comparative biology and taxonomic classification.</title>
        <authorList>
            <person name="Goeker M."/>
        </authorList>
    </citation>
    <scope>NUCLEOTIDE SEQUENCE [LARGE SCALE GENOMIC DNA]</scope>
    <source>
        <strain evidence="6 7">DSM 100211</strain>
    </source>
</reference>
<evidence type="ECO:0000256" key="2">
    <source>
        <dbReference type="ARBA" id="ARBA00023125"/>
    </source>
</evidence>
<organism evidence="6 7">
    <name type="scientific">Mycoplana azooxidifex</name>
    <dbReference type="NCBI Taxonomy" id="1636188"/>
    <lineage>
        <taxon>Bacteria</taxon>
        <taxon>Pseudomonadati</taxon>
        <taxon>Pseudomonadota</taxon>
        <taxon>Alphaproteobacteria</taxon>
        <taxon>Hyphomicrobiales</taxon>
        <taxon>Rhizobiaceae</taxon>
        <taxon>Mycoplana</taxon>
    </lineage>
</organism>
<dbReference type="InterPro" id="IPR008920">
    <property type="entry name" value="TF_FadR/GntR_C"/>
</dbReference>
<sequence length="261" mass="28566">METGPVTGQAGGPDAGGEIAPPARRPRVQKNVTTALGLDICSERYPVGTALPKESDLCELYGVSRTVVRESLKILATKGLVNSRPRVGTVVCDKAEWNLLDAQILEWMGPRIQDLDLLGCILETRRTVEPVAAEFAAERASVQEIADLEAAWKRMHDAGPDTEAFTRADVQFHEILLKASHNQVFRQLSSIIHAALMYSLHRSNEVIDHRDEALDIHRDLVEALRLRDGAAARAASHRMLDTAVRDLAPALRGGRQDADGS</sequence>
<dbReference type="InterPro" id="IPR036388">
    <property type="entry name" value="WH-like_DNA-bd_sf"/>
</dbReference>
<keyword evidence="7" id="KW-1185">Reference proteome</keyword>
<dbReference type="SMART" id="SM00345">
    <property type="entry name" value="HTH_GNTR"/>
    <property type="match status" value="1"/>
</dbReference>
<dbReference type="InterPro" id="IPR036390">
    <property type="entry name" value="WH_DNA-bd_sf"/>
</dbReference>
<name>A0A7W6GIV9_9HYPH</name>
<dbReference type="PANTHER" id="PTHR43537:SF44">
    <property type="entry name" value="GNTR FAMILY REGULATORY PROTEIN"/>
    <property type="match status" value="1"/>
</dbReference>
<evidence type="ECO:0000256" key="4">
    <source>
        <dbReference type="SAM" id="MobiDB-lite"/>
    </source>
</evidence>
<feature type="domain" description="HTH gntR-type" evidence="5">
    <location>
        <begin position="26"/>
        <end position="94"/>
    </location>
</feature>
<evidence type="ECO:0000256" key="1">
    <source>
        <dbReference type="ARBA" id="ARBA00023015"/>
    </source>
</evidence>
<proteinExistence type="predicted"/>
<dbReference type="SMART" id="SM00895">
    <property type="entry name" value="FCD"/>
    <property type="match status" value="1"/>
</dbReference>
<dbReference type="PANTHER" id="PTHR43537">
    <property type="entry name" value="TRANSCRIPTIONAL REGULATOR, GNTR FAMILY"/>
    <property type="match status" value="1"/>
</dbReference>
<dbReference type="Gene3D" id="1.20.120.530">
    <property type="entry name" value="GntR ligand-binding domain-like"/>
    <property type="match status" value="1"/>
</dbReference>
<feature type="region of interest" description="Disordered" evidence="4">
    <location>
        <begin position="1"/>
        <end position="24"/>
    </location>
</feature>
<dbReference type="Pfam" id="PF00392">
    <property type="entry name" value="GntR"/>
    <property type="match status" value="1"/>
</dbReference>
<dbReference type="GO" id="GO:0003677">
    <property type="term" value="F:DNA binding"/>
    <property type="evidence" value="ECO:0007669"/>
    <property type="project" value="UniProtKB-KW"/>
</dbReference>
<comment type="caution">
    <text evidence="6">The sequence shown here is derived from an EMBL/GenBank/DDBJ whole genome shotgun (WGS) entry which is preliminary data.</text>
</comment>
<gene>
    <name evidence="6" type="ORF">GGQ64_002607</name>
</gene>
<dbReference type="SUPFAM" id="SSF46785">
    <property type="entry name" value="Winged helix' DNA-binding domain"/>
    <property type="match status" value="1"/>
</dbReference>
<keyword evidence="3" id="KW-0804">Transcription</keyword>
<accession>A0A7W6GIV9</accession>
<dbReference type="Proteomes" id="UP000574761">
    <property type="component" value="Unassembled WGS sequence"/>
</dbReference>
<protein>
    <submittedName>
        <fullName evidence="6">DNA-binding FadR family transcriptional regulator</fullName>
    </submittedName>
</protein>
<dbReference type="CDD" id="cd07377">
    <property type="entry name" value="WHTH_GntR"/>
    <property type="match status" value="1"/>
</dbReference>
<dbReference type="RefSeq" id="WP_183804777.1">
    <property type="nucleotide sequence ID" value="NZ_JACIEE010000005.1"/>
</dbReference>
<dbReference type="PRINTS" id="PR00035">
    <property type="entry name" value="HTHGNTR"/>
</dbReference>
<evidence type="ECO:0000256" key="3">
    <source>
        <dbReference type="ARBA" id="ARBA00023163"/>
    </source>
</evidence>
<evidence type="ECO:0000313" key="6">
    <source>
        <dbReference type="EMBL" id="MBB3977401.1"/>
    </source>
</evidence>
<dbReference type="EMBL" id="JACIEE010000005">
    <property type="protein sequence ID" value="MBB3977401.1"/>
    <property type="molecule type" value="Genomic_DNA"/>
</dbReference>
<keyword evidence="2 6" id="KW-0238">DNA-binding</keyword>
<dbReference type="PROSITE" id="PS50949">
    <property type="entry name" value="HTH_GNTR"/>
    <property type="match status" value="1"/>
</dbReference>
<dbReference type="AlphaFoldDB" id="A0A7W6GIV9"/>
<dbReference type="InterPro" id="IPR011711">
    <property type="entry name" value="GntR_C"/>
</dbReference>
<dbReference type="Pfam" id="PF07729">
    <property type="entry name" value="FCD"/>
    <property type="match status" value="1"/>
</dbReference>